<dbReference type="InterPro" id="IPR011042">
    <property type="entry name" value="6-blade_b-propeller_TolB-like"/>
</dbReference>
<feature type="region of interest" description="Disordered" evidence="3">
    <location>
        <begin position="186"/>
        <end position="226"/>
    </location>
</feature>
<feature type="region of interest" description="Disordered" evidence="3">
    <location>
        <begin position="269"/>
        <end position="306"/>
    </location>
</feature>
<protein>
    <submittedName>
        <fullName evidence="5">S9 family peptidase</fullName>
    </submittedName>
</protein>
<evidence type="ECO:0000313" key="6">
    <source>
        <dbReference type="Proteomes" id="UP000676885"/>
    </source>
</evidence>
<dbReference type="PANTHER" id="PTHR42776:SF27">
    <property type="entry name" value="DIPEPTIDYL PEPTIDASE FAMILY MEMBER 6"/>
    <property type="match status" value="1"/>
</dbReference>
<evidence type="ECO:0000256" key="1">
    <source>
        <dbReference type="ARBA" id="ARBA00022801"/>
    </source>
</evidence>
<feature type="domain" description="Peptidase S9 prolyl oligopeptidase catalytic" evidence="4">
    <location>
        <begin position="502"/>
        <end position="707"/>
    </location>
</feature>
<accession>A0A975M358</accession>
<dbReference type="Gene3D" id="2.120.10.30">
    <property type="entry name" value="TolB, C-terminal domain"/>
    <property type="match status" value="2"/>
</dbReference>
<dbReference type="SUPFAM" id="SSF53474">
    <property type="entry name" value="alpha/beta-Hydrolases"/>
    <property type="match status" value="1"/>
</dbReference>
<dbReference type="Proteomes" id="UP000676885">
    <property type="component" value="Chromosome"/>
</dbReference>
<sequence>MKPRDLDLLNSVSVPTMHPDGTRCVVSVTRPDFAADAYVGQLWSVPLDGAGKPRRITLGFADSQPQFSPDGTVLGFLRRRPGSPPQLYAVSAAGGEPVQLTEQKLGVGWFGFSPDSAQVLFTARVPQQGRYGTVDGVGPGAEDPRLISSYQYRANGAGYTADKRVQVFLLELPALDAEPWIEPAGRARDAAGKSKAASPDDDDPAAGRFPQARQLTDADADHQTPVFTPDGRRILFTAALHPEADNNLVSDVYLLEPAAVSNSSAVSTASAVPDSSAGSDSSAAKPATPVRLTNRGSGPLLGASSPTPSADGKWLYFLGHELSASGIDFVARNTALYVLPMDAADNPGPAGVPRRLTDPEDTDLTEPGIVAAGGSRVLVFNRTRGAVELLELDAEGSRKVLLDGPRVVSGAAEAAGAVVVSFADPQTMGDVAVLEPAGLRTLTDFSTPLRAGTRVAVPVEATYASADGYPVHGWMFLPEGPGPHPVLLNIHGGPFSQFDWGYFDEAQAYAAAGYAVLQCNPRGSAGYGQEHGAVIREAMGTKDLDDVLAFLDGALAAHPELDRERLGVMGGSYGGYLSAWAIANDHRFTAAIVERGFLDPLSFIGSSDIGWFFSAAYTGTDPQHVLAQSPMARVGEVRTPALVIHSEEDLRCPLEQAQRYYTALKHHGVPTEMLLFPGENHELSRAGTPWHRMQRFEHILRWWGRWLPTPLNPAVGVAAESTLESAGAV</sequence>
<dbReference type="Pfam" id="PF07676">
    <property type="entry name" value="PD40"/>
    <property type="match status" value="3"/>
</dbReference>
<name>A0A975M358_9MICC</name>
<dbReference type="EMBL" id="CP076022">
    <property type="protein sequence ID" value="QWC08679.1"/>
    <property type="molecule type" value="Genomic_DNA"/>
</dbReference>
<dbReference type="InterPro" id="IPR029058">
    <property type="entry name" value="AB_hydrolase_fold"/>
</dbReference>
<dbReference type="AlphaFoldDB" id="A0A975M358"/>
<dbReference type="Pfam" id="PF00326">
    <property type="entry name" value="Peptidase_S9"/>
    <property type="match status" value="1"/>
</dbReference>
<dbReference type="GO" id="GO:0006508">
    <property type="term" value="P:proteolysis"/>
    <property type="evidence" value="ECO:0007669"/>
    <property type="project" value="InterPro"/>
</dbReference>
<evidence type="ECO:0000259" key="4">
    <source>
        <dbReference type="Pfam" id="PF00326"/>
    </source>
</evidence>
<organism evidence="5 6">
    <name type="scientific">Arthrobacter jiangjiafuii</name>
    <dbReference type="NCBI Taxonomy" id="2817475"/>
    <lineage>
        <taxon>Bacteria</taxon>
        <taxon>Bacillati</taxon>
        <taxon>Actinomycetota</taxon>
        <taxon>Actinomycetes</taxon>
        <taxon>Micrococcales</taxon>
        <taxon>Micrococcaceae</taxon>
        <taxon>Arthrobacter</taxon>
    </lineage>
</organism>
<feature type="compositionally biased region" description="Low complexity" evidence="3">
    <location>
        <begin position="269"/>
        <end position="287"/>
    </location>
</feature>
<dbReference type="KEGG" id="ajg:KKR91_08920"/>
<dbReference type="InterPro" id="IPR011659">
    <property type="entry name" value="WD40"/>
</dbReference>
<reference evidence="5 6" key="1">
    <citation type="submission" date="2021-05" db="EMBL/GenBank/DDBJ databases">
        <title>Novel species in genus Arthrobacter.</title>
        <authorList>
            <person name="Zhang G."/>
        </authorList>
    </citation>
    <scope>NUCLEOTIDE SEQUENCE [LARGE SCALE GENOMIC DNA]</scope>
    <source>
        <strain evidence="6">zg-ZUI227</strain>
    </source>
</reference>
<evidence type="ECO:0000256" key="2">
    <source>
        <dbReference type="ARBA" id="ARBA00022825"/>
    </source>
</evidence>
<keyword evidence="2" id="KW-0720">Serine protease</keyword>
<evidence type="ECO:0000256" key="3">
    <source>
        <dbReference type="SAM" id="MobiDB-lite"/>
    </source>
</evidence>
<proteinExistence type="predicted"/>
<dbReference type="GO" id="GO:0004252">
    <property type="term" value="F:serine-type endopeptidase activity"/>
    <property type="evidence" value="ECO:0007669"/>
    <property type="project" value="TreeGrafter"/>
</dbReference>
<dbReference type="PANTHER" id="PTHR42776">
    <property type="entry name" value="SERINE PEPTIDASE S9 FAMILY MEMBER"/>
    <property type="match status" value="1"/>
</dbReference>
<keyword evidence="6" id="KW-1185">Reference proteome</keyword>
<dbReference type="InterPro" id="IPR001375">
    <property type="entry name" value="Peptidase_S9_cat"/>
</dbReference>
<evidence type="ECO:0000313" key="5">
    <source>
        <dbReference type="EMBL" id="QWC08679.1"/>
    </source>
</evidence>
<dbReference type="Gene3D" id="3.40.50.1820">
    <property type="entry name" value="alpha/beta hydrolase"/>
    <property type="match status" value="1"/>
</dbReference>
<keyword evidence="2" id="KW-0645">Protease</keyword>
<gene>
    <name evidence="5" type="ORF">KKR91_08920</name>
</gene>
<keyword evidence="1" id="KW-0378">Hydrolase</keyword>
<dbReference type="SUPFAM" id="SSF82171">
    <property type="entry name" value="DPP6 N-terminal domain-like"/>
    <property type="match status" value="1"/>
</dbReference>